<keyword evidence="5 10" id="KW-1133">Transmembrane helix</keyword>
<dbReference type="CDD" id="cd06225">
    <property type="entry name" value="HAMP"/>
    <property type="match status" value="1"/>
</dbReference>
<dbReference type="SUPFAM" id="SSF58104">
    <property type="entry name" value="Methyl-accepting chemotaxis protein (MCP) signaling domain"/>
    <property type="match status" value="1"/>
</dbReference>
<feature type="domain" description="Methyl-accepting transducer" evidence="11">
    <location>
        <begin position="401"/>
        <end position="658"/>
    </location>
</feature>
<dbReference type="PROSITE" id="PS50885">
    <property type="entry name" value="HAMP"/>
    <property type="match status" value="1"/>
</dbReference>
<keyword evidence="2" id="KW-1003">Cell membrane</keyword>
<evidence type="ECO:0000256" key="2">
    <source>
        <dbReference type="ARBA" id="ARBA00022475"/>
    </source>
</evidence>
<feature type="transmembrane region" description="Helical" evidence="10">
    <location>
        <begin position="26"/>
        <end position="47"/>
    </location>
</feature>
<comment type="caution">
    <text evidence="13">The sequence shown here is derived from an EMBL/GenBank/DDBJ whole genome shotgun (WGS) entry which is preliminary data.</text>
</comment>
<keyword evidence="3" id="KW-0145">Chemotaxis</keyword>
<comment type="subcellular location">
    <subcellularLocation>
        <location evidence="1">Cell membrane</location>
        <topology evidence="1">Multi-pass membrane protein</topology>
    </subcellularLocation>
</comment>
<keyword evidence="4 10" id="KW-0812">Transmembrane</keyword>
<evidence type="ECO:0000256" key="7">
    <source>
        <dbReference type="ARBA" id="ARBA00023224"/>
    </source>
</evidence>
<dbReference type="SMART" id="SM00283">
    <property type="entry name" value="MA"/>
    <property type="match status" value="1"/>
</dbReference>
<evidence type="ECO:0000256" key="5">
    <source>
        <dbReference type="ARBA" id="ARBA00022989"/>
    </source>
</evidence>
<accession>A0ABR8MXW0</accession>
<dbReference type="Gene3D" id="1.10.287.950">
    <property type="entry name" value="Methyl-accepting chemotaxis protein"/>
    <property type="match status" value="1"/>
</dbReference>
<feature type="domain" description="HAMP" evidence="12">
    <location>
        <begin position="351"/>
        <end position="403"/>
    </location>
</feature>
<comment type="similarity">
    <text evidence="8">Belongs to the methyl-accepting chemotaxis (MCP) protein family.</text>
</comment>
<dbReference type="PANTHER" id="PTHR32089:SF112">
    <property type="entry name" value="LYSOZYME-LIKE PROTEIN-RELATED"/>
    <property type="match status" value="1"/>
</dbReference>
<evidence type="ECO:0000256" key="3">
    <source>
        <dbReference type="ARBA" id="ARBA00022500"/>
    </source>
</evidence>
<dbReference type="Gene3D" id="3.30.450.20">
    <property type="entry name" value="PAS domain"/>
    <property type="match status" value="1"/>
</dbReference>
<evidence type="ECO:0000256" key="4">
    <source>
        <dbReference type="ARBA" id="ARBA00022692"/>
    </source>
</evidence>
<keyword evidence="6 10" id="KW-0472">Membrane</keyword>
<evidence type="ECO:0000256" key="1">
    <source>
        <dbReference type="ARBA" id="ARBA00004651"/>
    </source>
</evidence>
<dbReference type="SMART" id="SM00304">
    <property type="entry name" value="HAMP"/>
    <property type="match status" value="1"/>
</dbReference>
<evidence type="ECO:0000256" key="10">
    <source>
        <dbReference type="SAM" id="Phobius"/>
    </source>
</evidence>
<evidence type="ECO:0000259" key="11">
    <source>
        <dbReference type="PROSITE" id="PS50111"/>
    </source>
</evidence>
<dbReference type="InterPro" id="IPR004089">
    <property type="entry name" value="MCPsignal_dom"/>
</dbReference>
<evidence type="ECO:0000256" key="9">
    <source>
        <dbReference type="PROSITE-ProRule" id="PRU00284"/>
    </source>
</evidence>
<dbReference type="EMBL" id="JACXZA010000003">
    <property type="protein sequence ID" value="MBD3919882.1"/>
    <property type="molecule type" value="Genomic_DNA"/>
</dbReference>
<dbReference type="PROSITE" id="PS50111">
    <property type="entry name" value="CHEMOTAXIS_TRANSDUC_2"/>
    <property type="match status" value="1"/>
</dbReference>
<dbReference type="PANTHER" id="PTHR32089">
    <property type="entry name" value="METHYL-ACCEPTING CHEMOTAXIS PROTEIN MCPB"/>
    <property type="match status" value="1"/>
</dbReference>
<evidence type="ECO:0000313" key="14">
    <source>
        <dbReference type="Proteomes" id="UP000609346"/>
    </source>
</evidence>
<evidence type="ECO:0000259" key="12">
    <source>
        <dbReference type="PROSITE" id="PS50885"/>
    </source>
</evidence>
<dbReference type="InterPro" id="IPR033479">
    <property type="entry name" value="dCache_1"/>
</dbReference>
<dbReference type="Pfam" id="PF02743">
    <property type="entry name" value="dCache_1"/>
    <property type="match status" value="1"/>
</dbReference>
<protein>
    <submittedName>
        <fullName evidence="13">Methyl-accepting chemotaxis protein</fullName>
    </submittedName>
</protein>
<evidence type="ECO:0000256" key="8">
    <source>
        <dbReference type="ARBA" id="ARBA00029447"/>
    </source>
</evidence>
<sequence length="711" mass="78881">MQAKEYHRRNRPEGNRFRIKSIHMKLTVSLLVTVVLIVGILSTINFYTYRSAYEEKVAESSSQTITIASRYVEQLLDGYLTIANDLQHNQDLLNLLSHYNAAQQDSMEENIANSKIIEVMQGYTQMDPNILSISMLPAQEHPIITTLHQNTLNPIFINPSTEKRNEISELEWYKKIAEKDGQPVWLPTRQEPLISLYQEEPIYALGKQLNSPISKKPLGTLIIELSSNNLSKSIEGIEIGPSGQTAIIDKNGTVIYAMMTEQIGTTDTNLLPPAASVGSSDLTEGSFSNTREGMKQLNVFSFLSGPEWFIIGSAPTSQLLKEVSEMQQLSIIAALVLGAIGCILIGLFIRRSIGLPLAQIGRLMTEGERGNLMVRSNMQRMDEIGDLGRSFDRMMEHISFLVQQTHTSSDALLQTAQRLIDSSIRTSNSADEIALTMNEMAVGADRLAEDAEYGHQLTIQNEERLRAVIAYNEQMESTASILQNVNRQGQDYMMMLYDQTSDVENVTKQLILDVNQLKSGAGSIVKVLRILGEMTKQTNLLALNASIEANRAGSAGKGFMVIAEEIRKLSLQSKHSLEDVESVIASIQTDTEHTVGSLNGLYPLFQKQLHAIDHSKEVFSRLHTEIATFVIQLNDVRQSVSQLTVSQSDLFSAMTSVSAVSEQTSASSKQVASLSIQQSQVSNDLNLLSSQLNGLALELRESLNRFTFKSE</sequence>
<organism evidence="13 14">
    <name type="scientific">Paenibacillus terricola</name>
    <dbReference type="NCBI Taxonomy" id="2763503"/>
    <lineage>
        <taxon>Bacteria</taxon>
        <taxon>Bacillati</taxon>
        <taxon>Bacillota</taxon>
        <taxon>Bacilli</taxon>
        <taxon>Bacillales</taxon>
        <taxon>Paenibacillaceae</taxon>
        <taxon>Paenibacillus</taxon>
    </lineage>
</organism>
<dbReference type="Proteomes" id="UP000609346">
    <property type="component" value="Unassembled WGS sequence"/>
</dbReference>
<keyword evidence="14" id="KW-1185">Reference proteome</keyword>
<evidence type="ECO:0000313" key="13">
    <source>
        <dbReference type="EMBL" id="MBD3919882.1"/>
    </source>
</evidence>
<dbReference type="InterPro" id="IPR003660">
    <property type="entry name" value="HAMP_dom"/>
</dbReference>
<dbReference type="RefSeq" id="WP_191204157.1">
    <property type="nucleotide sequence ID" value="NZ_JACXZA010000003.1"/>
</dbReference>
<evidence type="ECO:0000256" key="6">
    <source>
        <dbReference type="ARBA" id="ARBA00023136"/>
    </source>
</evidence>
<keyword evidence="7 9" id="KW-0807">Transducer</keyword>
<gene>
    <name evidence="13" type="ORF">H8B09_14055</name>
</gene>
<name>A0ABR8MXW0_9BACL</name>
<dbReference type="Pfam" id="PF00015">
    <property type="entry name" value="MCPsignal"/>
    <property type="match status" value="1"/>
</dbReference>
<proteinExistence type="inferred from homology"/>
<reference evidence="13 14" key="1">
    <citation type="submission" date="2020-09" db="EMBL/GenBank/DDBJ databases">
        <title>Paenibacillus sp. strain PR3 16S rRNA gene Genome sequencing and assembly.</title>
        <authorList>
            <person name="Kim J."/>
        </authorList>
    </citation>
    <scope>NUCLEOTIDE SEQUENCE [LARGE SCALE GENOMIC DNA]</scope>
    <source>
        <strain evidence="13 14">PR3</strain>
    </source>
</reference>